<gene>
    <name evidence="1" type="ORF">ACFSW5_05245</name>
</gene>
<name>A0ABW5QU21_9BACL</name>
<accession>A0ABW5QU21</accession>
<organism evidence="1 2">
    <name type="scientific">Paenibacillus thailandensis</name>
    <dbReference type="NCBI Taxonomy" id="393250"/>
    <lineage>
        <taxon>Bacteria</taxon>
        <taxon>Bacillati</taxon>
        <taxon>Bacillota</taxon>
        <taxon>Bacilli</taxon>
        <taxon>Bacillales</taxon>
        <taxon>Paenibacillaceae</taxon>
        <taxon>Paenibacillus</taxon>
    </lineage>
</organism>
<dbReference type="GO" id="GO:0008168">
    <property type="term" value="F:methyltransferase activity"/>
    <property type="evidence" value="ECO:0007669"/>
    <property type="project" value="UniProtKB-KW"/>
</dbReference>
<dbReference type="GO" id="GO:0032259">
    <property type="term" value="P:methylation"/>
    <property type="evidence" value="ECO:0007669"/>
    <property type="project" value="UniProtKB-KW"/>
</dbReference>
<dbReference type="Proteomes" id="UP001597493">
    <property type="component" value="Unassembled WGS sequence"/>
</dbReference>
<dbReference type="PANTHER" id="PTHR36112:SF1">
    <property type="entry name" value="RIBOSOMAL RNA SMALL SUBUNIT METHYLTRANSFERASE J"/>
    <property type="match status" value="1"/>
</dbReference>
<keyword evidence="1" id="KW-0808">Transferase</keyword>
<dbReference type="SUPFAM" id="SSF53335">
    <property type="entry name" value="S-adenosyl-L-methionine-dependent methyltransferases"/>
    <property type="match status" value="1"/>
</dbReference>
<dbReference type="Gene3D" id="3.40.50.150">
    <property type="entry name" value="Vaccinia Virus protein VP39"/>
    <property type="match status" value="1"/>
</dbReference>
<keyword evidence="1" id="KW-0489">Methyltransferase</keyword>
<dbReference type="EC" id="2.1.1.-" evidence="1"/>
<keyword evidence="2" id="KW-1185">Reference proteome</keyword>
<dbReference type="Pfam" id="PF04445">
    <property type="entry name" value="SAM_MT"/>
    <property type="match status" value="1"/>
</dbReference>
<sequence length="263" mass="29044">MIVTTSDRPKPEALSKAAALAKELSARLAPRNNRTLGKLSEQLRDDKLMVVTDRELRYYYAGPKNAPLYFHPSMAYVRVKRLRAGESDPLVAVSRCVPGDSVLDCTAGLGADALVFSYAVGPGGSVTALESQLPLYVVVREGLATYKSDLADADEAMRRIRMVNASHLDYLRRQPDRSVDIVYFDPMFREPIHESSALEPLRGLANEDALSPEAVAHAVRVARKSVVMKEHKDSGEFERLGFERRHANTSKIAYGVIDVDGNN</sequence>
<dbReference type="InterPro" id="IPR007536">
    <property type="entry name" value="16SrRNA_methylTrfase_J"/>
</dbReference>
<comment type="caution">
    <text evidence="1">The sequence shown here is derived from an EMBL/GenBank/DDBJ whole genome shotgun (WGS) entry which is preliminary data.</text>
</comment>
<dbReference type="PANTHER" id="PTHR36112">
    <property type="entry name" value="RIBOSOMAL RNA SMALL SUBUNIT METHYLTRANSFERASE J"/>
    <property type="match status" value="1"/>
</dbReference>
<proteinExistence type="predicted"/>
<dbReference type="InterPro" id="IPR029063">
    <property type="entry name" value="SAM-dependent_MTases_sf"/>
</dbReference>
<evidence type="ECO:0000313" key="2">
    <source>
        <dbReference type="Proteomes" id="UP001597493"/>
    </source>
</evidence>
<dbReference type="EMBL" id="JBHUMY010000006">
    <property type="protein sequence ID" value="MFD2659670.1"/>
    <property type="molecule type" value="Genomic_DNA"/>
</dbReference>
<dbReference type="RefSeq" id="WP_379270360.1">
    <property type="nucleotide sequence ID" value="NZ_JBHUGT010000023.1"/>
</dbReference>
<protein>
    <submittedName>
        <fullName evidence="1">Class I SAM-dependent methyltransferase</fullName>
        <ecNumber evidence="1">2.1.1.-</ecNumber>
    </submittedName>
</protein>
<evidence type="ECO:0000313" key="1">
    <source>
        <dbReference type="EMBL" id="MFD2659670.1"/>
    </source>
</evidence>
<reference evidence="2" key="1">
    <citation type="journal article" date="2019" name="Int. J. Syst. Evol. Microbiol.">
        <title>The Global Catalogue of Microorganisms (GCM) 10K type strain sequencing project: providing services to taxonomists for standard genome sequencing and annotation.</title>
        <authorList>
            <consortium name="The Broad Institute Genomics Platform"/>
            <consortium name="The Broad Institute Genome Sequencing Center for Infectious Disease"/>
            <person name="Wu L."/>
            <person name="Ma J."/>
        </authorList>
    </citation>
    <scope>NUCLEOTIDE SEQUENCE [LARGE SCALE GENOMIC DNA]</scope>
    <source>
        <strain evidence="2">TISTR 1827</strain>
    </source>
</reference>